<dbReference type="Proteomes" id="UP000267268">
    <property type="component" value="Chromosome 2"/>
</dbReference>
<gene>
    <name evidence="1" type="ORF">EI427_21640</name>
</gene>
<sequence>MKHLLYISLLLIQGVVNILTVGISHDFDPLSGVDIGGVFNLETNNGFHSNDGFIQELGSFIQSYLGPNITITQATIDDFVQKMRNNFNIDVEVTE</sequence>
<reference evidence="1 2" key="1">
    <citation type="submission" date="2018-12" db="EMBL/GenBank/DDBJ databases">
        <title>Flammeovirga pectinis sp. nov., isolated from the gut of the Korean scallop, Patinopecten yessoensis.</title>
        <authorList>
            <person name="Bae J.-W."/>
            <person name="Jeong Y.-S."/>
            <person name="Kang W."/>
        </authorList>
    </citation>
    <scope>NUCLEOTIDE SEQUENCE [LARGE SCALE GENOMIC DNA]</scope>
    <source>
        <strain evidence="1 2">L12M1</strain>
    </source>
</reference>
<proteinExistence type="predicted"/>
<name>A0A3Q9FUQ5_9BACT</name>
<evidence type="ECO:0000313" key="2">
    <source>
        <dbReference type="Proteomes" id="UP000267268"/>
    </source>
</evidence>
<dbReference type="OrthoDB" id="1274715at2"/>
<protein>
    <submittedName>
        <fullName evidence="1">Uncharacterized protein</fullName>
    </submittedName>
</protein>
<dbReference type="EMBL" id="CP034563">
    <property type="protein sequence ID" value="AZQ64831.1"/>
    <property type="molecule type" value="Genomic_DNA"/>
</dbReference>
<evidence type="ECO:0000313" key="1">
    <source>
        <dbReference type="EMBL" id="AZQ64831.1"/>
    </source>
</evidence>
<dbReference type="KEGG" id="fll:EI427_21640"/>
<accession>A0A3Q9FUQ5</accession>
<dbReference type="RefSeq" id="WP_126618937.1">
    <property type="nucleotide sequence ID" value="NZ_CP034563.1"/>
</dbReference>
<keyword evidence="2" id="KW-1185">Reference proteome</keyword>
<organism evidence="1 2">
    <name type="scientific">Flammeovirga pectinis</name>
    <dbReference type="NCBI Taxonomy" id="2494373"/>
    <lineage>
        <taxon>Bacteria</taxon>
        <taxon>Pseudomonadati</taxon>
        <taxon>Bacteroidota</taxon>
        <taxon>Cytophagia</taxon>
        <taxon>Cytophagales</taxon>
        <taxon>Flammeovirgaceae</taxon>
        <taxon>Flammeovirga</taxon>
    </lineage>
</organism>
<dbReference type="AlphaFoldDB" id="A0A3Q9FUQ5"/>